<dbReference type="EMBL" id="FXXQ01000003">
    <property type="protein sequence ID" value="SMX23158.1"/>
    <property type="molecule type" value="Genomic_DNA"/>
</dbReference>
<dbReference type="AlphaFoldDB" id="A0A238IXH1"/>
<evidence type="ECO:0000313" key="2">
    <source>
        <dbReference type="Proteomes" id="UP000201838"/>
    </source>
</evidence>
<proteinExistence type="predicted"/>
<gene>
    <name evidence="1" type="ORF">BOA8489_01262</name>
</gene>
<dbReference type="Proteomes" id="UP000201838">
    <property type="component" value="Unassembled WGS sequence"/>
</dbReference>
<sequence>MIETTRDSRVRHAIRKAHQERALAFANIVGRIFTIR</sequence>
<accession>A0A238IXH1</accession>
<protein>
    <submittedName>
        <fullName evidence="1">Uncharacterized protein</fullName>
    </submittedName>
</protein>
<keyword evidence="2" id="KW-1185">Reference proteome</keyword>
<organism evidence="1 2">
    <name type="scientific">Boseongicola aestuarii</name>
    <dbReference type="NCBI Taxonomy" id="1470561"/>
    <lineage>
        <taxon>Bacteria</taxon>
        <taxon>Pseudomonadati</taxon>
        <taxon>Pseudomonadota</taxon>
        <taxon>Alphaproteobacteria</taxon>
        <taxon>Rhodobacterales</taxon>
        <taxon>Paracoccaceae</taxon>
        <taxon>Boseongicola</taxon>
    </lineage>
</organism>
<evidence type="ECO:0000313" key="1">
    <source>
        <dbReference type="EMBL" id="SMX23158.1"/>
    </source>
</evidence>
<reference evidence="1 2" key="1">
    <citation type="submission" date="2017-05" db="EMBL/GenBank/DDBJ databases">
        <authorList>
            <person name="Song R."/>
            <person name="Chenine A.L."/>
            <person name="Ruprecht R.M."/>
        </authorList>
    </citation>
    <scope>NUCLEOTIDE SEQUENCE [LARGE SCALE GENOMIC DNA]</scope>
    <source>
        <strain evidence="1 2">CECT 8489</strain>
    </source>
</reference>
<name>A0A238IXH1_9RHOB</name>